<proteinExistence type="predicted"/>
<keyword evidence="3" id="KW-1185">Reference proteome</keyword>
<evidence type="ECO:0000313" key="2">
    <source>
        <dbReference type="EMBL" id="KAH8026520.1"/>
    </source>
</evidence>
<evidence type="ECO:0000313" key="3">
    <source>
        <dbReference type="Proteomes" id="UP000821866"/>
    </source>
</evidence>
<sequence>MVTRTPTAYAVSSTHLLRRALTQQPRLLSSLRACVAPESVRHRNNVEPPASPTCEKPARALLRVASLFSRAADSSTAASEAYGDCAGSQTDIVDGLASAHQPRPPTWLPVGDDAISTRREKRARQWRDAAGGRSSGDKYPALSASVAGDHFTTRQAQHTLVPEDPPSLDLLAAPSPEGWEAVLTSTSLAVQLQAVQRAEEVAIRFSLAGHLPP</sequence>
<comment type="caution">
    <text evidence="2">The sequence shown here is derived from an EMBL/GenBank/DDBJ whole genome shotgun (WGS) entry which is preliminary data.</text>
</comment>
<evidence type="ECO:0000256" key="1">
    <source>
        <dbReference type="SAM" id="MobiDB-lite"/>
    </source>
</evidence>
<reference evidence="2" key="1">
    <citation type="journal article" date="2020" name="Cell">
        <title>Large-Scale Comparative Analyses of Tick Genomes Elucidate Their Genetic Diversity and Vector Capacities.</title>
        <authorList>
            <consortium name="Tick Genome and Microbiome Consortium (TIGMIC)"/>
            <person name="Jia N."/>
            <person name="Wang J."/>
            <person name="Shi W."/>
            <person name="Du L."/>
            <person name="Sun Y."/>
            <person name="Zhan W."/>
            <person name="Jiang J.F."/>
            <person name="Wang Q."/>
            <person name="Zhang B."/>
            <person name="Ji P."/>
            <person name="Bell-Sakyi L."/>
            <person name="Cui X.M."/>
            <person name="Yuan T.T."/>
            <person name="Jiang B.G."/>
            <person name="Yang W.F."/>
            <person name="Lam T.T."/>
            <person name="Chang Q.C."/>
            <person name="Ding S.J."/>
            <person name="Wang X.J."/>
            <person name="Zhu J.G."/>
            <person name="Ruan X.D."/>
            <person name="Zhao L."/>
            <person name="Wei J.T."/>
            <person name="Ye R.Z."/>
            <person name="Que T.C."/>
            <person name="Du C.H."/>
            <person name="Zhou Y.H."/>
            <person name="Cheng J.X."/>
            <person name="Dai P.F."/>
            <person name="Guo W.B."/>
            <person name="Han X.H."/>
            <person name="Huang E.J."/>
            <person name="Li L.F."/>
            <person name="Wei W."/>
            <person name="Gao Y.C."/>
            <person name="Liu J.Z."/>
            <person name="Shao H.Z."/>
            <person name="Wang X."/>
            <person name="Wang C.C."/>
            <person name="Yang T.C."/>
            <person name="Huo Q.B."/>
            <person name="Li W."/>
            <person name="Chen H.Y."/>
            <person name="Chen S.E."/>
            <person name="Zhou L.G."/>
            <person name="Ni X.B."/>
            <person name="Tian J.H."/>
            <person name="Sheng Y."/>
            <person name="Liu T."/>
            <person name="Pan Y.S."/>
            <person name="Xia L.Y."/>
            <person name="Li J."/>
            <person name="Zhao F."/>
            <person name="Cao W.C."/>
        </authorList>
    </citation>
    <scope>NUCLEOTIDE SEQUENCE</scope>
    <source>
        <strain evidence="2">Rmic-2018</strain>
    </source>
</reference>
<accession>A0A9J6DXN3</accession>
<protein>
    <submittedName>
        <fullName evidence="2">Uncharacterized protein</fullName>
    </submittedName>
</protein>
<feature type="compositionally biased region" description="Basic and acidic residues" evidence="1">
    <location>
        <begin position="118"/>
        <end position="127"/>
    </location>
</feature>
<organism evidence="2 3">
    <name type="scientific">Rhipicephalus microplus</name>
    <name type="common">Cattle tick</name>
    <name type="synonym">Boophilus microplus</name>
    <dbReference type="NCBI Taxonomy" id="6941"/>
    <lineage>
        <taxon>Eukaryota</taxon>
        <taxon>Metazoa</taxon>
        <taxon>Ecdysozoa</taxon>
        <taxon>Arthropoda</taxon>
        <taxon>Chelicerata</taxon>
        <taxon>Arachnida</taxon>
        <taxon>Acari</taxon>
        <taxon>Parasitiformes</taxon>
        <taxon>Ixodida</taxon>
        <taxon>Ixodoidea</taxon>
        <taxon>Ixodidae</taxon>
        <taxon>Rhipicephalinae</taxon>
        <taxon>Rhipicephalus</taxon>
        <taxon>Boophilus</taxon>
    </lineage>
</organism>
<reference evidence="2" key="2">
    <citation type="submission" date="2021-09" db="EMBL/GenBank/DDBJ databases">
        <authorList>
            <person name="Jia N."/>
            <person name="Wang J."/>
            <person name="Shi W."/>
            <person name="Du L."/>
            <person name="Sun Y."/>
            <person name="Zhan W."/>
            <person name="Jiang J."/>
            <person name="Wang Q."/>
            <person name="Zhang B."/>
            <person name="Ji P."/>
            <person name="Sakyi L.B."/>
            <person name="Cui X."/>
            <person name="Yuan T."/>
            <person name="Jiang B."/>
            <person name="Yang W."/>
            <person name="Lam T.T.-Y."/>
            <person name="Chang Q."/>
            <person name="Ding S."/>
            <person name="Wang X."/>
            <person name="Zhu J."/>
            <person name="Ruan X."/>
            <person name="Zhao L."/>
            <person name="Wei J."/>
            <person name="Que T."/>
            <person name="Du C."/>
            <person name="Cheng J."/>
            <person name="Dai P."/>
            <person name="Han X."/>
            <person name="Huang E."/>
            <person name="Gao Y."/>
            <person name="Liu J."/>
            <person name="Shao H."/>
            <person name="Ye R."/>
            <person name="Li L."/>
            <person name="Wei W."/>
            <person name="Wang X."/>
            <person name="Wang C."/>
            <person name="Huo Q."/>
            <person name="Li W."/>
            <person name="Guo W."/>
            <person name="Chen H."/>
            <person name="Chen S."/>
            <person name="Zhou L."/>
            <person name="Zhou L."/>
            <person name="Ni X."/>
            <person name="Tian J."/>
            <person name="Zhou Y."/>
            <person name="Sheng Y."/>
            <person name="Liu T."/>
            <person name="Pan Y."/>
            <person name="Xia L."/>
            <person name="Li J."/>
            <person name="Zhao F."/>
            <person name="Cao W."/>
        </authorList>
    </citation>
    <scope>NUCLEOTIDE SEQUENCE</scope>
    <source>
        <strain evidence="2">Rmic-2018</strain>
        <tissue evidence="2">Larvae</tissue>
    </source>
</reference>
<dbReference type="EMBL" id="JABSTU010000007">
    <property type="protein sequence ID" value="KAH8026520.1"/>
    <property type="molecule type" value="Genomic_DNA"/>
</dbReference>
<feature type="region of interest" description="Disordered" evidence="1">
    <location>
        <begin position="118"/>
        <end position="140"/>
    </location>
</feature>
<gene>
    <name evidence="2" type="ORF">HPB51_021132</name>
</gene>
<name>A0A9J6DXN3_RHIMP</name>
<dbReference type="Proteomes" id="UP000821866">
    <property type="component" value="Unassembled WGS sequence"/>
</dbReference>
<dbReference type="AlphaFoldDB" id="A0A9J6DXN3"/>